<dbReference type="InterPro" id="IPR013083">
    <property type="entry name" value="Znf_RING/FYVE/PHD"/>
</dbReference>
<dbReference type="SUPFAM" id="SSF57850">
    <property type="entry name" value="RING/U-box"/>
    <property type="match status" value="1"/>
</dbReference>
<proteinExistence type="predicted"/>
<accession>A0A9P0F2M8</accession>
<dbReference type="EMBL" id="OU963865">
    <property type="protein sequence ID" value="CAH0389317.1"/>
    <property type="molecule type" value="Genomic_DNA"/>
</dbReference>
<dbReference type="Gene3D" id="3.30.40.10">
    <property type="entry name" value="Zinc/RING finger domain, C3HC4 (zinc finger)"/>
    <property type="match status" value="1"/>
</dbReference>
<dbReference type="Pfam" id="PF13920">
    <property type="entry name" value="zf-C3HC4_3"/>
    <property type="match status" value="1"/>
</dbReference>
<evidence type="ECO:0000313" key="7">
    <source>
        <dbReference type="EMBL" id="CAH0389317.1"/>
    </source>
</evidence>
<reference evidence="7" key="1">
    <citation type="submission" date="2021-12" db="EMBL/GenBank/DDBJ databases">
        <authorList>
            <person name="King R."/>
        </authorList>
    </citation>
    <scope>NUCLEOTIDE SEQUENCE</scope>
</reference>
<evidence type="ECO:0000256" key="2">
    <source>
        <dbReference type="ARBA" id="ARBA00022833"/>
    </source>
</evidence>
<feature type="domain" description="RING-type" evidence="6">
    <location>
        <begin position="285"/>
        <end position="328"/>
    </location>
</feature>
<gene>
    <name evidence="7" type="ORF">BEMITA_LOCUS8155</name>
</gene>
<feature type="region of interest" description="Disordered" evidence="4">
    <location>
        <begin position="158"/>
        <end position="211"/>
    </location>
</feature>
<evidence type="ECO:0000256" key="4">
    <source>
        <dbReference type="SAM" id="MobiDB-lite"/>
    </source>
</evidence>
<feature type="signal peptide" evidence="5">
    <location>
        <begin position="1"/>
        <end position="18"/>
    </location>
</feature>
<organism evidence="7 8">
    <name type="scientific">Bemisia tabaci</name>
    <name type="common">Sweetpotato whitefly</name>
    <name type="synonym">Aleurodes tabaci</name>
    <dbReference type="NCBI Taxonomy" id="7038"/>
    <lineage>
        <taxon>Eukaryota</taxon>
        <taxon>Metazoa</taxon>
        <taxon>Ecdysozoa</taxon>
        <taxon>Arthropoda</taxon>
        <taxon>Hexapoda</taxon>
        <taxon>Insecta</taxon>
        <taxon>Pterygota</taxon>
        <taxon>Neoptera</taxon>
        <taxon>Paraneoptera</taxon>
        <taxon>Hemiptera</taxon>
        <taxon>Sternorrhyncha</taxon>
        <taxon>Aleyrodoidea</taxon>
        <taxon>Aleyrodidae</taxon>
        <taxon>Aleyrodinae</taxon>
        <taxon>Bemisia</taxon>
    </lineage>
</organism>
<dbReference type="GO" id="GO:0008270">
    <property type="term" value="F:zinc ion binding"/>
    <property type="evidence" value="ECO:0007669"/>
    <property type="project" value="UniProtKB-KW"/>
</dbReference>
<feature type="compositionally biased region" description="Polar residues" evidence="4">
    <location>
        <begin position="158"/>
        <end position="173"/>
    </location>
</feature>
<feature type="region of interest" description="Disordered" evidence="4">
    <location>
        <begin position="47"/>
        <end position="88"/>
    </location>
</feature>
<evidence type="ECO:0000256" key="5">
    <source>
        <dbReference type="SAM" id="SignalP"/>
    </source>
</evidence>
<evidence type="ECO:0000313" key="8">
    <source>
        <dbReference type="Proteomes" id="UP001152759"/>
    </source>
</evidence>
<evidence type="ECO:0000256" key="3">
    <source>
        <dbReference type="PROSITE-ProRule" id="PRU00175"/>
    </source>
</evidence>
<keyword evidence="5" id="KW-0732">Signal</keyword>
<feature type="chain" id="PRO_5040494261" description="RING-type domain-containing protein" evidence="5">
    <location>
        <begin position="19"/>
        <end position="338"/>
    </location>
</feature>
<keyword evidence="2" id="KW-0862">Zinc</keyword>
<dbReference type="Proteomes" id="UP001152759">
    <property type="component" value="Chromosome 4"/>
</dbReference>
<keyword evidence="1 3" id="KW-0479">Metal-binding</keyword>
<evidence type="ECO:0000259" key="6">
    <source>
        <dbReference type="PROSITE" id="PS50089"/>
    </source>
</evidence>
<sequence>MRFWILLGLLTCFSPSSSFQAGYMPRPSMLGPSNSFRERAQSVWRAMSNSMSRSRGRRPGRSDLSRFNSGSFAPTNLPDPEPLTRTPNYPAALERRYHMPAQTPYEYPSRLNTPNSPHWLDAFISNLNRDNFGGGIQMSPPRLMEDIHYVDPHTGSSYQRQSWVQTSSSNQPNGWERRGRAVHNPVQGGNSMTLERRPSFNGRSRRHPRPPFLPFNPLPPPPGMLNDLPPGLEDLVPFETLFRPCTQRPRGGNRSCEGGVCAMPQPQNNDPPDIPITNDEDPDACCICSANKKNMQLEPCNHEVCMACTRKMKSKETPSKPFICPFCRQPVTGWHPKP</sequence>
<name>A0A9P0F2M8_BEMTA</name>
<dbReference type="InterPro" id="IPR001841">
    <property type="entry name" value="Znf_RING"/>
</dbReference>
<protein>
    <recommendedName>
        <fullName evidence="6">RING-type domain-containing protein</fullName>
    </recommendedName>
</protein>
<dbReference type="AlphaFoldDB" id="A0A9P0F2M8"/>
<evidence type="ECO:0000256" key="1">
    <source>
        <dbReference type="ARBA" id="ARBA00022771"/>
    </source>
</evidence>
<dbReference type="PROSITE" id="PS50089">
    <property type="entry name" value="ZF_RING_2"/>
    <property type="match status" value="1"/>
</dbReference>
<keyword evidence="1 3" id="KW-0863">Zinc-finger</keyword>
<keyword evidence="8" id="KW-1185">Reference proteome</keyword>